<dbReference type="PATRIC" id="fig|1658765.3.peg.1297"/>
<protein>
    <submittedName>
        <fullName evidence="2">Nucleotide-binding universal stress protein, UspA family</fullName>
    </submittedName>
</protein>
<proteinExistence type="predicted"/>
<dbReference type="EMBL" id="LFBU01000001">
    <property type="protein sequence ID" value="KMQ75108.1"/>
    <property type="molecule type" value="Genomic_DNA"/>
</dbReference>
<sequence length="139" mass="14879">MYSKILVPVDLAHTDKMVKALNTSIDIAKHYSATLCYVTVTNSTPGAAAHNPGELEEKLSVFAEEQGQSHGINTDSMVMESVDTAVELDDKLLEAIKTTGADLVVMASHPPGIGDKLHILHSNGADIVKHSDISVFVVR</sequence>
<accession>A0A0J7J9J8</accession>
<comment type="caution">
    <text evidence="2">The sequence shown here is derived from an EMBL/GenBank/DDBJ whole genome shotgun (WGS) entry which is preliminary data.</text>
</comment>
<evidence type="ECO:0000313" key="2">
    <source>
        <dbReference type="EMBL" id="KMQ75108.1"/>
    </source>
</evidence>
<dbReference type="InterPro" id="IPR006016">
    <property type="entry name" value="UspA"/>
</dbReference>
<keyword evidence="3" id="KW-1185">Reference proteome</keyword>
<gene>
    <name evidence="2" type="ORF">Msub_11307</name>
</gene>
<evidence type="ECO:0000259" key="1">
    <source>
        <dbReference type="Pfam" id="PF00582"/>
    </source>
</evidence>
<dbReference type="CDD" id="cd00293">
    <property type="entry name" value="USP-like"/>
    <property type="match status" value="1"/>
</dbReference>
<dbReference type="InterPro" id="IPR014729">
    <property type="entry name" value="Rossmann-like_a/b/a_fold"/>
</dbReference>
<evidence type="ECO:0000313" key="3">
    <source>
        <dbReference type="Proteomes" id="UP000036102"/>
    </source>
</evidence>
<dbReference type="SUPFAM" id="SSF52402">
    <property type="entry name" value="Adenine nucleotide alpha hydrolases-like"/>
    <property type="match status" value="1"/>
</dbReference>
<dbReference type="RefSeq" id="WP_048495246.1">
    <property type="nucleotide sequence ID" value="NZ_LFBU01000001.1"/>
</dbReference>
<dbReference type="Pfam" id="PF00582">
    <property type="entry name" value="Usp"/>
    <property type="match status" value="1"/>
</dbReference>
<dbReference type="STRING" id="1658765.Msub_11307"/>
<organism evidence="2 3">
    <name type="scientific">Marinobacter subterrani</name>
    <dbReference type="NCBI Taxonomy" id="1658765"/>
    <lineage>
        <taxon>Bacteria</taxon>
        <taxon>Pseudomonadati</taxon>
        <taxon>Pseudomonadota</taxon>
        <taxon>Gammaproteobacteria</taxon>
        <taxon>Pseudomonadales</taxon>
        <taxon>Marinobacteraceae</taxon>
        <taxon>Marinobacter</taxon>
    </lineage>
</organism>
<dbReference type="OrthoDB" id="9792500at2"/>
<name>A0A0J7J9J8_9GAMM</name>
<dbReference type="Gene3D" id="3.40.50.620">
    <property type="entry name" value="HUPs"/>
    <property type="match status" value="1"/>
</dbReference>
<dbReference type="Proteomes" id="UP000036102">
    <property type="component" value="Unassembled WGS sequence"/>
</dbReference>
<feature type="domain" description="UspA" evidence="1">
    <location>
        <begin position="1"/>
        <end position="139"/>
    </location>
</feature>
<reference evidence="2 3" key="1">
    <citation type="submission" date="2015-06" db="EMBL/GenBank/DDBJ databases">
        <title>Marinobacter subterrani, a genetically tractable neutrophilic iron-oxidizing strain isolated from the Soudan Iron Mine.</title>
        <authorList>
            <person name="Bonis B.M."/>
            <person name="Gralnick J.A."/>
        </authorList>
    </citation>
    <scope>NUCLEOTIDE SEQUENCE [LARGE SCALE GENOMIC DNA]</scope>
    <source>
        <strain evidence="2 3">JG233</strain>
    </source>
</reference>
<dbReference type="AlphaFoldDB" id="A0A0J7J9J8"/>